<comment type="caution">
    <text evidence="1">The sequence shown here is derived from an EMBL/GenBank/DDBJ whole genome shotgun (WGS) entry which is preliminary data.</text>
</comment>
<reference evidence="1" key="1">
    <citation type="journal article" date="2012" name="PLoS ONE">
        <title>Gene sets for utilization of primary and secondary nutrition supplies in the distal gut of endangered iberian lynx.</title>
        <authorList>
            <person name="Alcaide M."/>
            <person name="Messina E."/>
            <person name="Richter M."/>
            <person name="Bargiela R."/>
            <person name="Peplies J."/>
            <person name="Huws S.A."/>
            <person name="Newbold C.J."/>
            <person name="Golyshin P.N."/>
            <person name="Simon M.A."/>
            <person name="Lopez G."/>
            <person name="Yakimov M.M."/>
            <person name="Ferrer M."/>
        </authorList>
    </citation>
    <scope>NUCLEOTIDE SEQUENCE</scope>
</reference>
<evidence type="ECO:0000313" key="1">
    <source>
        <dbReference type="EMBL" id="EJW94958.1"/>
    </source>
</evidence>
<dbReference type="EMBL" id="AMCI01006084">
    <property type="protein sequence ID" value="EJW94958.1"/>
    <property type="molecule type" value="Genomic_DNA"/>
</dbReference>
<name>J9FKK3_9ZZZZ</name>
<organism evidence="1">
    <name type="scientific">gut metagenome</name>
    <dbReference type="NCBI Taxonomy" id="749906"/>
    <lineage>
        <taxon>unclassified sequences</taxon>
        <taxon>metagenomes</taxon>
        <taxon>organismal metagenomes</taxon>
    </lineage>
</organism>
<protein>
    <submittedName>
        <fullName evidence="1">Uncharacterized protein</fullName>
    </submittedName>
</protein>
<proteinExistence type="predicted"/>
<dbReference type="AlphaFoldDB" id="J9FKK3"/>
<gene>
    <name evidence="1" type="ORF">EVA_16936</name>
</gene>
<accession>J9FKK3</accession>
<sequence>MRKSWKIFVIYLVIWNKMPNFAPSHKTNGTIPWRAATPLWSRVTPSYIHCA</sequence>